<sequence length="231" mass="26456">MGTISKATVLSVKEHGSEIREYTLQLGKNHYFEAGLFLQLTLENKEDYTRWPESRNFSIASAFKEDGTIKLIIRKVGVYTSRIFDELIVGSTCTVKYAFGDFLLPFFEKKKPICCIAGGTGIAPILSFCEQLVRDNYTDRLHVFYSFKNEEEMQGVDMLKSIVPKAQLHLFCTRQEMAELPNRRIEWRDIQTSNVDVTDSHFYICGGETFTSYFAKNLSAAGAENIYTDEW</sequence>
<evidence type="ECO:0000313" key="2">
    <source>
        <dbReference type="EMBL" id="ADQ79121.1"/>
    </source>
</evidence>
<dbReference type="PANTHER" id="PTHR47354">
    <property type="entry name" value="NADH OXIDOREDUCTASE HCR"/>
    <property type="match status" value="1"/>
</dbReference>
<dbReference type="InterPro" id="IPR017938">
    <property type="entry name" value="Riboflavin_synthase-like_b-brl"/>
</dbReference>
<dbReference type="InterPro" id="IPR039261">
    <property type="entry name" value="FNR_nucleotide-bd"/>
</dbReference>
<dbReference type="STRING" id="694427.Palpr_0971"/>
<dbReference type="AlphaFoldDB" id="E4T327"/>
<dbReference type="HOGENOM" id="CLU_1198838_0_0_10"/>
<dbReference type="SUPFAM" id="SSF63380">
    <property type="entry name" value="Riboflavin synthase domain-like"/>
    <property type="match status" value="1"/>
</dbReference>
<dbReference type="RefSeq" id="WP_013444490.1">
    <property type="nucleotide sequence ID" value="NC_014734.1"/>
</dbReference>
<organism evidence="2 3">
    <name type="scientific">Paludibacter propionicigenes (strain DSM 17365 / JCM 13257 / WB4)</name>
    <dbReference type="NCBI Taxonomy" id="694427"/>
    <lineage>
        <taxon>Bacteria</taxon>
        <taxon>Pseudomonadati</taxon>
        <taxon>Bacteroidota</taxon>
        <taxon>Bacteroidia</taxon>
        <taxon>Bacteroidales</taxon>
        <taxon>Paludibacteraceae</taxon>
        <taxon>Paludibacter</taxon>
    </lineage>
</organism>
<dbReference type="Pfam" id="PF00175">
    <property type="entry name" value="NAD_binding_1"/>
    <property type="match status" value="1"/>
</dbReference>
<dbReference type="CDD" id="cd00322">
    <property type="entry name" value="FNR_like"/>
    <property type="match status" value="1"/>
</dbReference>
<protein>
    <submittedName>
        <fullName evidence="2">Oxidoreductase FAD/NAD(P)-binding domain protein</fullName>
    </submittedName>
</protein>
<dbReference type="PRINTS" id="PR00410">
    <property type="entry name" value="PHEHYDRXLASE"/>
</dbReference>
<dbReference type="InterPro" id="IPR001709">
    <property type="entry name" value="Flavoprot_Pyr_Nucl_cyt_Rdtase"/>
</dbReference>
<dbReference type="InterPro" id="IPR050415">
    <property type="entry name" value="MRET"/>
</dbReference>
<dbReference type="SUPFAM" id="SSF52343">
    <property type="entry name" value="Ferredoxin reductase-like, C-terminal NADP-linked domain"/>
    <property type="match status" value="1"/>
</dbReference>
<dbReference type="InterPro" id="IPR001433">
    <property type="entry name" value="OxRdtase_FAD/NAD-bd"/>
</dbReference>
<name>E4T327_PALPW</name>
<dbReference type="eggNOG" id="COG1018">
    <property type="taxonomic scope" value="Bacteria"/>
</dbReference>
<dbReference type="InterPro" id="IPR017927">
    <property type="entry name" value="FAD-bd_FR_type"/>
</dbReference>
<proteinExistence type="predicted"/>
<dbReference type="PRINTS" id="PR00371">
    <property type="entry name" value="FPNCR"/>
</dbReference>
<dbReference type="Gene3D" id="2.40.30.10">
    <property type="entry name" value="Translation factors"/>
    <property type="match status" value="1"/>
</dbReference>
<reference key="1">
    <citation type="submission" date="2010-11" db="EMBL/GenBank/DDBJ databases">
        <title>The complete genome of Paludibacter propionicigenes DSM 17365.</title>
        <authorList>
            <consortium name="US DOE Joint Genome Institute (JGI-PGF)"/>
            <person name="Lucas S."/>
            <person name="Copeland A."/>
            <person name="Lapidus A."/>
            <person name="Bruce D."/>
            <person name="Goodwin L."/>
            <person name="Pitluck S."/>
            <person name="Kyrpides N."/>
            <person name="Mavromatis K."/>
            <person name="Ivanova N."/>
            <person name="Munk A.C."/>
            <person name="Brettin T."/>
            <person name="Detter J.C."/>
            <person name="Han C."/>
            <person name="Tapia R."/>
            <person name="Land M."/>
            <person name="Hauser L."/>
            <person name="Markowitz V."/>
            <person name="Cheng J.-F."/>
            <person name="Hugenholtz P."/>
            <person name="Woyke T."/>
            <person name="Wu D."/>
            <person name="Gronow S."/>
            <person name="Wellnitz S."/>
            <person name="Brambilla E."/>
            <person name="Klenk H.-P."/>
            <person name="Eisen J.A."/>
        </authorList>
    </citation>
    <scope>NUCLEOTIDE SEQUENCE</scope>
    <source>
        <strain>WB4</strain>
    </source>
</reference>
<dbReference type="Gene3D" id="3.40.50.80">
    <property type="entry name" value="Nucleotide-binding domain of ferredoxin-NADP reductase (FNR) module"/>
    <property type="match status" value="1"/>
</dbReference>
<keyword evidence="3" id="KW-1185">Reference proteome</keyword>
<feature type="domain" description="FAD-binding FR-type" evidence="1">
    <location>
        <begin position="2"/>
        <end position="105"/>
    </location>
</feature>
<dbReference type="GO" id="GO:0016491">
    <property type="term" value="F:oxidoreductase activity"/>
    <property type="evidence" value="ECO:0007669"/>
    <property type="project" value="InterPro"/>
</dbReference>
<dbReference type="PANTHER" id="PTHR47354:SF5">
    <property type="entry name" value="PROTEIN RFBI"/>
    <property type="match status" value="1"/>
</dbReference>
<gene>
    <name evidence="2" type="ordered locus">Palpr_0971</name>
</gene>
<dbReference type="PROSITE" id="PS51384">
    <property type="entry name" value="FAD_FR"/>
    <property type="match status" value="1"/>
</dbReference>
<dbReference type="KEGG" id="ppn:Palpr_0971"/>
<reference evidence="2 3" key="2">
    <citation type="journal article" date="2011" name="Stand. Genomic Sci.">
        <title>Complete genome sequence of Paludibacter propionicigenes type strain (WB4).</title>
        <authorList>
            <person name="Gronow S."/>
            <person name="Munk C."/>
            <person name="Lapidus A."/>
            <person name="Nolan M."/>
            <person name="Lucas S."/>
            <person name="Hammon N."/>
            <person name="Deshpande S."/>
            <person name="Cheng J.F."/>
            <person name="Tapia R."/>
            <person name="Han C."/>
            <person name="Goodwin L."/>
            <person name="Pitluck S."/>
            <person name="Liolios K."/>
            <person name="Ivanova N."/>
            <person name="Mavromatis K."/>
            <person name="Mikhailova N."/>
            <person name="Pati A."/>
            <person name="Chen A."/>
            <person name="Palaniappan K."/>
            <person name="Land M."/>
            <person name="Hauser L."/>
            <person name="Chang Y.J."/>
            <person name="Jeffries C.D."/>
            <person name="Brambilla E."/>
            <person name="Rohde M."/>
            <person name="Goker M."/>
            <person name="Detter J.C."/>
            <person name="Woyke T."/>
            <person name="Bristow J."/>
            <person name="Eisen J.A."/>
            <person name="Markowitz V."/>
            <person name="Hugenholtz P."/>
            <person name="Kyrpides N.C."/>
            <person name="Klenk H.P."/>
        </authorList>
    </citation>
    <scope>NUCLEOTIDE SEQUENCE [LARGE SCALE GENOMIC DNA]</scope>
    <source>
        <strain evidence="3">DSM 17365 / JCM 13257 / WB4</strain>
    </source>
</reference>
<accession>E4T327</accession>
<dbReference type="Proteomes" id="UP000008718">
    <property type="component" value="Chromosome"/>
</dbReference>
<evidence type="ECO:0000259" key="1">
    <source>
        <dbReference type="PROSITE" id="PS51384"/>
    </source>
</evidence>
<dbReference type="OrthoDB" id="9789468at2"/>
<dbReference type="EMBL" id="CP002345">
    <property type="protein sequence ID" value="ADQ79121.1"/>
    <property type="molecule type" value="Genomic_DNA"/>
</dbReference>
<evidence type="ECO:0000313" key="3">
    <source>
        <dbReference type="Proteomes" id="UP000008718"/>
    </source>
</evidence>